<dbReference type="EMBL" id="MN740346">
    <property type="protein sequence ID" value="QHU01685.1"/>
    <property type="molecule type" value="Genomic_DNA"/>
</dbReference>
<proteinExistence type="predicted"/>
<dbReference type="AlphaFoldDB" id="A0A6C0J7G2"/>
<organism evidence="1">
    <name type="scientific">viral metagenome</name>
    <dbReference type="NCBI Taxonomy" id="1070528"/>
    <lineage>
        <taxon>unclassified sequences</taxon>
        <taxon>metagenomes</taxon>
        <taxon>organismal metagenomes</taxon>
    </lineage>
</organism>
<sequence length="100" mass="12058">MEETCRTAYQIYLDHNELIESKNITKRKETILYFINSFYLRGEILNYMDSTYLLITLKYLCKNISFPEEYLYEIIISLSRLQFFGINQDKLDNAMKELCN</sequence>
<name>A0A6C0J7G2_9ZZZZ</name>
<accession>A0A6C0J7G2</accession>
<reference evidence="1" key="1">
    <citation type="journal article" date="2020" name="Nature">
        <title>Giant virus diversity and host interactions through global metagenomics.</title>
        <authorList>
            <person name="Schulz F."/>
            <person name="Roux S."/>
            <person name="Paez-Espino D."/>
            <person name="Jungbluth S."/>
            <person name="Walsh D.A."/>
            <person name="Denef V.J."/>
            <person name="McMahon K.D."/>
            <person name="Konstantinidis K.T."/>
            <person name="Eloe-Fadrosh E.A."/>
            <person name="Kyrpides N.C."/>
            <person name="Woyke T."/>
        </authorList>
    </citation>
    <scope>NUCLEOTIDE SEQUENCE</scope>
    <source>
        <strain evidence="1">GVMAG-M-3300025874-2</strain>
    </source>
</reference>
<protein>
    <submittedName>
        <fullName evidence="1">Uncharacterized protein</fullName>
    </submittedName>
</protein>
<evidence type="ECO:0000313" key="1">
    <source>
        <dbReference type="EMBL" id="QHU01685.1"/>
    </source>
</evidence>